<dbReference type="EMBL" id="JBAWTH010000132">
    <property type="protein sequence ID" value="KAL2275464.1"/>
    <property type="molecule type" value="Genomic_DNA"/>
</dbReference>
<dbReference type="Proteomes" id="UP001600888">
    <property type="component" value="Unassembled WGS sequence"/>
</dbReference>
<gene>
    <name evidence="1" type="ORF">FJTKL_02037</name>
</gene>
<sequence length="98" mass="10125">MPSSTHFAYLAPVTQKESMAVEVVECALAAAVSLLSPPIKVDCVLSRHDEVTVGEAEGVAASGPALGRWWETVGACLVSGVVVVGLGFVESRVEEVGN</sequence>
<accession>A0ABR4DZ88</accession>
<proteinExistence type="predicted"/>
<name>A0ABR4DZ88_9PEZI</name>
<comment type="caution">
    <text evidence="1">The sequence shown here is derived from an EMBL/GenBank/DDBJ whole genome shotgun (WGS) entry which is preliminary data.</text>
</comment>
<protein>
    <submittedName>
        <fullName evidence="1">Uncharacterized protein</fullName>
    </submittedName>
</protein>
<organism evidence="1 2">
    <name type="scientific">Diaporthe vaccinii</name>
    <dbReference type="NCBI Taxonomy" id="105482"/>
    <lineage>
        <taxon>Eukaryota</taxon>
        <taxon>Fungi</taxon>
        <taxon>Dikarya</taxon>
        <taxon>Ascomycota</taxon>
        <taxon>Pezizomycotina</taxon>
        <taxon>Sordariomycetes</taxon>
        <taxon>Sordariomycetidae</taxon>
        <taxon>Diaporthales</taxon>
        <taxon>Diaporthaceae</taxon>
        <taxon>Diaporthe</taxon>
        <taxon>Diaporthe eres species complex</taxon>
    </lineage>
</organism>
<keyword evidence="2" id="KW-1185">Reference proteome</keyword>
<evidence type="ECO:0000313" key="1">
    <source>
        <dbReference type="EMBL" id="KAL2275464.1"/>
    </source>
</evidence>
<reference evidence="1 2" key="1">
    <citation type="submission" date="2024-03" db="EMBL/GenBank/DDBJ databases">
        <title>A high-quality draft genome sequence of Diaporthe vaccinii, a causative agent of upright dieback and viscid rot disease in cranberry plants.</title>
        <authorList>
            <person name="Sarrasin M."/>
            <person name="Lang B.F."/>
            <person name="Burger G."/>
        </authorList>
    </citation>
    <scope>NUCLEOTIDE SEQUENCE [LARGE SCALE GENOMIC DNA]</scope>
    <source>
        <strain evidence="1 2">IS7</strain>
    </source>
</reference>
<evidence type="ECO:0000313" key="2">
    <source>
        <dbReference type="Proteomes" id="UP001600888"/>
    </source>
</evidence>